<dbReference type="EMBL" id="WHNX01000030">
    <property type="protein sequence ID" value="MPW26884.1"/>
    <property type="molecule type" value="Genomic_DNA"/>
</dbReference>
<dbReference type="Proteomes" id="UP000440004">
    <property type="component" value="Unassembled WGS sequence"/>
</dbReference>
<feature type="active site" description="Proton acceptor" evidence="4">
    <location>
        <position position="95"/>
    </location>
</feature>
<feature type="binding site" evidence="4">
    <location>
        <position position="124"/>
    </location>
    <ligand>
        <name>Zn(2+)</name>
        <dbReference type="ChEBI" id="CHEBI:29105"/>
    </ligand>
</feature>
<accession>A0A6A7KBU4</accession>
<keyword evidence="7" id="KW-1185">Reference proteome</keyword>
<dbReference type="InterPro" id="IPR003000">
    <property type="entry name" value="Sirtuin"/>
</dbReference>
<evidence type="ECO:0000256" key="2">
    <source>
        <dbReference type="ARBA" id="ARBA00022679"/>
    </source>
</evidence>
<reference evidence="6 7" key="1">
    <citation type="submission" date="2019-10" db="EMBL/GenBank/DDBJ databases">
        <title>Alkalibaculum tamaniensis sp.nov., a new alkaliphilic acetogen, isolated on methoxylated aromatics from a mud volcano.</title>
        <authorList>
            <person name="Khomyakova M.A."/>
            <person name="Merkel A.Y."/>
            <person name="Bonch-Osmolovskaya E.A."/>
            <person name="Slobodkin A.I."/>
        </authorList>
    </citation>
    <scope>NUCLEOTIDE SEQUENCE [LARGE SCALE GENOMIC DNA]</scope>
    <source>
        <strain evidence="6 7">M08DMB</strain>
    </source>
</reference>
<feature type="binding site" evidence="4">
    <location>
        <position position="103"/>
    </location>
    <ligand>
        <name>Zn(2+)</name>
        <dbReference type="ChEBI" id="CHEBI:29105"/>
    </ligand>
</feature>
<dbReference type="RefSeq" id="WP_152806007.1">
    <property type="nucleotide sequence ID" value="NZ_WHNX01000030.1"/>
</dbReference>
<dbReference type="GO" id="GO:0046872">
    <property type="term" value="F:metal ion binding"/>
    <property type="evidence" value="ECO:0007669"/>
    <property type="project" value="UniProtKB-KW"/>
</dbReference>
<evidence type="ECO:0000256" key="4">
    <source>
        <dbReference type="PROSITE-ProRule" id="PRU00236"/>
    </source>
</evidence>
<dbReference type="GO" id="GO:0017136">
    <property type="term" value="F:histone deacetylase activity, NAD-dependent"/>
    <property type="evidence" value="ECO:0007669"/>
    <property type="project" value="TreeGrafter"/>
</dbReference>
<dbReference type="PANTHER" id="PTHR11085:SF4">
    <property type="entry name" value="NAD-DEPENDENT PROTEIN DEACYLASE"/>
    <property type="match status" value="1"/>
</dbReference>
<evidence type="ECO:0000259" key="5">
    <source>
        <dbReference type="PROSITE" id="PS50305"/>
    </source>
</evidence>
<keyword evidence="2" id="KW-0808">Transferase</keyword>
<evidence type="ECO:0000256" key="1">
    <source>
        <dbReference type="ARBA" id="ARBA00012928"/>
    </source>
</evidence>
<sequence>MKIAALTGAGVSRASGVPTFVEMVDLRDKLSRSYFNSYPKEFYKLLNEMNDIINAALPNSAHISLAQWSIPIVTMNIDGLHHRAGSRQEDVIEIHGSLRKVSCPKCNSWFDFIITKESLYCPKCKVTILQPDIVLYEDNIPRLYDAIDIVTKAEVLLIIGTSFYTSTASYISEAAKDAGVKVKIINENAEEEVPKLLESLKTRRN</sequence>
<comment type="caution">
    <text evidence="6">The sequence shown here is derived from an EMBL/GenBank/DDBJ whole genome shotgun (WGS) entry which is preliminary data.</text>
</comment>
<dbReference type="InterPro" id="IPR029035">
    <property type="entry name" value="DHS-like_NAD/FAD-binding_dom"/>
</dbReference>
<dbReference type="SUPFAM" id="SSF52467">
    <property type="entry name" value="DHS-like NAD/FAD-binding domain"/>
    <property type="match status" value="1"/>
</dbReference>
<dbReference type="Gene3D" id="3.30.1600.10">
    <property type="entry name" value="SIR2/SIRT2 'Small Domain"/>
    <property type="match status" value="1"/>
</dbReference>
<dbReference type="Pfam" id="PF02146">
    <property type="entry name" value="SIR2"/>
    <property type="match status" value="1"/>
</dbReference>
<name>A0A6A7KBU4_9FIRM</name>
<keyword evidence="3" id="KW-0520">NAD</keyword>
<dbReference type="EC" id="2.3.1.286" evidence="1"/>
<keyword evidence="4" id="KW-0479">Metal-binding</keyword>
<gene>
    <name evidence="6" type="ORF">GC105_13945</name>
</gene>
<evidence type="ECO:0000256" key="3">
    <source>
        <dbReference type="ARBA" id="ARBA00023027"/>
    </source>
</evidence>
<keyword evidence="4" id="KW-0862">Zinc</keyword>
<feature type="binding site" evidence="4">
    <location>
        <position position="121"/>
    </location>
    <ligand>
        <name>Zn(2+)</name>
        <dbReference type="ChEBI" id="CHEBI:29105"/>
    </ligand>
</feature>
<proteinExistence type="predicted"/>
<dbReference type="InterPro" id="IPR026590">
    <property type="entry name" value="Ssirtuin_cat_dom"/>
</dbReference>
<dbReference type="AlphaFoldDB" id="A0A6A7KBU4"/>
<dbReference type="PROSITE" id="PS50305">
    <property type="entry name" value="SIRTUIN"/>
    <property type="match status" value="1"/>
</dbReference>
<dbReference type="Gene3D" id="3.40.50.1220">
    <property type="entry name" value="TPP-binding domain"/>
    <property type="match status" value="1"/>
</dbReference>
<organism evidence="6 7">
    <name type="scientific">Alkalibaculum sporogenes</name>
    <dbReference type="NCBI Taxonomy" id="2655001"/>
    <lineage>
        <taxon>Bacteria</taxon>
        <taxon>Bacillati</taxon>
        <taxon>Bacillota</taxon>
        <taxon>Clostridia</taxon>
        <taxon>Eubacteriales</taxon>
        <taxon>Eubacteriaceae</taxon>
        <taxon>Alkalibaculum</taxon>
    </lineage>
</organism>
<evidence type="ECO:0000313" key="7">
    <source>
        <dbReference type="Proteomes" id="UP000440004"/>
    </source>
</evidence>
<feature type="domain" description="Deacetylase sirtuin-type" evidence="5">
    <location>
        <begin position="1"/>
        <end position="203"/>
    </location>
</feature>
<dbReference type="GO" id="GO:0070403">
    <property type="term" value="F:NAD+ binding"/>
    <property type="evidence" value="ECO:0007669"/>
    <property type="project" value="InterPro"/>
</dbReference>
<protein>
    <recommendedName>
        <fullName evidence="1">protein acetyllysine N-acetyltransferase</fullName>
        <ecNumber evidence="1">2.3.1.286</ecNumber>
    </recommendedName>
</protein>
<dbReference type="PANTHER" id="PTHR11085">
    <property type="entry name" value="NAD-DEPENDENT PROTEIN DEACYLASE SIRTUIN-5, MITOCHONDRIAL-RELATED"/>
    <property type="match status" value="1"/>
</dbReference>
<dbReference type="InterPro" id="IPR050134">
    <property type="entry name" value="NAD-dep_sirtuin_deacylases"/>
</dbReference>
<feature type="binding site" evidence="4">
    <location>
        <position position="106"/>
    </location>
    <ligand>
        <name>Zn(2+)</name>
        <dbReference type="ChEBI" id="CHEBI:29105"/>
    </ligand>
</feature>
<dbReference type="InterPro" id="IPR026591">
    <property type="entry name" value="Sirtuin_cat_small_dom_sf"/>
</dbReference>
<evidence type="ECO:0000313" key="6">
    <source>
        <dbReference type="EMBL" id="MPW26884.1"/>
    </source>
</evidence>